<evidence type="ECO:0000313" key="2">
    <source>
        <dbReference type="Proteomes" id="UP000600918"/>
    </source>
</evidence>
<evidence type="ECO:0000313" key="1">
    <source>
        <dbReference type="EMBL" id="KAF7402016.1"/>
    </source>
</evidence>
<dbReference type="EMBL" id="JACSDY010000017">
    <property type="protein sequence ID" value="KAF7402016.1"/>
    <property type="molecule type" value="Genomic_DNA"/>
</dbReference>
<keyword evidence="2" id="KW-1185">Reference proteome</keyword>
<organism evidence="1 2">
    <name type="scientific">Vespula pensylvanica</name>
    <name type="common">Western yellow jacket</name>
    <name type="synonym">Wasp</name>
    <dbReference type="NCBI Taxonomy" id="30213"/>
    <lineage>
        <taxon>Eukaryota</taxon>
        <taxon>Metazoa</taxon>
        <taxon>Ecdysozoa</taxon>
        <taxon>Arthropoda</taxon>
        <taxon>Hexapoda</taxon>
        <taxon>Insecta</taxon>
        <taxon>Pterygota</taxon>
        <taxon>Neoptera</taxon>
        <taxon>Endopterygota</taxon>
        <taxon>Hymenoptera</taxon>
        <taxon>Apocrita</taxon>
        <taxon>Aculeata</taxon>
        <taxon>Vespoidea</taxon>
        <taxon>Vespidae</taxon>
        <taxon>Vespinae</taxon>
        <taxon>Vespula</taxon>
    </lineage>
</organism>
<gene>
    <name evidence="1" type="ORF">H0235_015352</name>
</gene>
<dbReference type="AlphaFoldDB" id="A0A834KDQ0"/>
<accession>A0A834KDQ0</accession>
<name>A0A834KDQ0_VESPE</name>
<protein>
    <submittedName>
        <fullName evidence="1">Uncharacterized protein</fullName>
    </submittedName>
</protein>
<dbReference type="Proteomes" id="UP000600918">
    <property type="component" value="Unassembled WGS sequence"/>
</dbReference>
<reference evidence="1" key="1">
    <citation type="journal article" date="2020" name="G3 (Bethesda)">
        <title>High-Quality Assemblies for Three Invasive Social Wasps from the &lt;i&gt;Vespula&lt;/i&gt; Genus.</title>
        <authorList>
            <person name="Harrop T.W.R."/>
            <person name="Guhlin J."/>
            <person name="McLaughlin G.M."/>
            <person name="Permina E."/>
            <person name="Stockwell P."/>
            <person name="Gilligan J."/>
            <person name="Le Lec M.F."/>
            <person name="Gruber M.A.M."/>
            <person name="Quinn O."/>
            <person name="Lovegrove M."/>
            <person name="Duncan E.J."/>
            <person name="Remnant E.J."/>
            <person name="Van Eeckhoven J."/>
            <person name="Graham B."/>
            <person name="Knapp R.A."/>
            <person name="Langford K.W."/>
            <person name="Kronenberg Z."/>
            <person name="Press M.O."/>
            <person name="Eacker S.M."/>
            <person name="Wilson-Rankin E.E."/>
            <person name="Purcell J."/>
            <person name="Lester P.J."/>
            <person name="Dearden P.K."/>
        </authorList>
    </citation>
    <scope>NUCLEOTIDE SEQUENCE</scope>
    <source>
        <strain evidence="1">Volc-1</strain>
    </source>
</reference>
<sequence length="86" mass="9659">MQLPPSGGTWVGFDFAPQGDFDNLPPGMDLEIFALSEDFNNLAPGMDLEIFAPFGDFNYLSPQLDLEIFALSEDLEIPTRSHWSEY</sequence>
<proteinExistence type="predicted"/>
<comment type="caution">
    <text evidence="1">The sequence shown here is derived from an EMBL/GenBank/DDBJ whole genome shotgun (WGS) entry which is preliminary data.</text>
</comment>